<keyword evidence="1" id="KW-0812">Transmembrane</keyword>
<feature type="chain" id="PRO_5044743938" evidence="2">
    <location>
        <begin position="22"/>
        <end position="309"/>
    </location>
</feature>
<feature type="transmembrane region" description="Helical" evidence="1">
    <location>
        <begin position="204"/>
        <end position="228"/>
    </location>
</feature>
<protein>
    <submittedName>
        <fullName evidence="3">Uncharacterized protein</fullName>
    </submittedName>
</protein>
<dbReference type="EMBL" id="JALLBG020000247">
    <property type="protein sequence ID" value="KAL3757874.1"/>
    <property type="molecule type" value="Genomic_DNA"/>
</dbReference>
<evidence type="ECO:0000256" key="1">
    <source>
        <dbReference type="SAM" id="Phobius"/>
    </source>
</evidence>
<comment type="caution">
    <text evidence="3">The sequence shown here is derived from an EMBL/GenBank/DDBJ whole genome shotgun (WGS) entry which is preliminary data.</text>
</comment>
<gene>
    <name evidence="3" type="ORF">ACHAWU_002794</name>
</gene>
<keyword evidence="4" id="KW-1185">Reference proteome</keyword>
<dbReference type="PANTHER" id="PTHR36009:SF3">
    <property type="entry name" value="TRANSMEMBRANE PROTEIN"/>
    <property type="match status" value="1"/>
</dbReference>
<feature type="transmembrane region" description="Helical" evidence="1">
    <location>
        <begin position="161"/>
        <end position="179"/>
    </location>
</feature>
<accession>A0ABD3M580</accession>
<dbReference type="Proteomes" id="UP001530293">
    <property type="component" value="Unassembled WGS sequence"/>
</dbReference>
<keyword evidence="1" id="KW-0472">Membrane</keyword>
<evidence type="ECO:0000256" key="2">
    <source>
        <dbReference type="SAM" id="SignalP"/>
    </source>
</evidence>
<reference evidence="3 4" key="1">
    <citation type="submission" date="2024-10" db="EMBL/GenBank/DDBJ databases">
        <title>Updated reference genomes for cyclostephanoid diatoms.</title>
        <authorList>
            <person name="Roberts W.R."/>
            <person name="Alverson A.J."/>
        </authorList>
    </citation>
    <scope>NUCLEOTIDE SEQUENCE [LARGE SCALE GENOMIC DNA]</scope>
    <source>
        <strain evidence="3 4">AJA232-27</strain>
    </source>
</reference>
<keyword evidence="2" id="KW-0732">Signal</keyword>
<evidence type="ECO:0000313" key="4">
    <source>
        <dbReference type="Proteomes" id="UP001530293"/>
    </source>
</evidence>
<evidence type="ECO:0000313" key="3">
    <source>
        <dbReference type="EMBL" id="KAL3757874.1"/>
    </source>
</evidence>
<keyword evidence="1" id="KW-1133">Transmembrane helix</keyword>
<feature type="signal peptide" evidence="2">
    <location>
        <begin position="1"/>
        <end position="21"/>
    </location>
</feature>
<feature type="transmembrane region" description="Helical" evidence="1">
    <location>
        <begin position="128"/>
        <end position="149"/>
    </location>
</feature>
<organism evidence="3 4">
    <name type="scientific">Discostella pseudostelligera</name>
    <dbReference type="NCBI Taxonomy" id="259834"/>
    <lineage>
        <taxon>Eukaryota</taxon>
        <taxon>Sar</taxon>
        <taxon>Stramenopiles</taxon>
        <taxon>Ochrophyta</taxon>
        <taxon>Bacillariophyta</taxon>
        <taxon>Coscinodiscophyceae</taxon>
        <taxon>Thalassiosirophycidae</taxon>
        <taxon>Stephanodiscales</taxon>
        <taxon>Stephanodiscaceae</taxon>
        <taxon>Discostella</taxon>
    </lineage>
</organism>
<dbReference type="PANTHER" id="PTHR36009">
    <property type="match status" value="1"/>
</dbReference>
<feature type="transmembrane region" description="Helical" evidence="1">
    <location>
        <begin position="283"/>
        <end position="302"/>
    </location>
</feature>
<name>A0ABD3M580_9STRA</name>
<dbReference type="AlphaFoldDB" id="A0ABD3M580"/>
<proteinExistence type="predicted"/>
<sequence length="309" mass="33211">MKCFYSAVAVGLVCLPLETAGFAPTHSLTVWTTRRSEYPYIDNVEVASFNDISFPGAKSVQTVKAKNLGADDSTSDSPTININPPYALAYILFLAFAYMRQTGETEGASMEILQQYIADPLNPGFNELFITIFNLLGLYAAPLACLLMPGARGQKLPATPFLLGSMFGGYGVLGIYTSTRKQNPSPVTKSELGWFTANVLENKVFNYFILALVSSAYITSGATAAFISNPGELIQGYRDLFAEGSAIVSASSLDFVILTLSAASFIPEDLSRRGYKGDLAPELIALLTLLLPGVGVALYCALRPSLDEE</sequence>
<feature type="transmembrane region" description="Helical" evidence="1">
    <location>
        <begin position="240"/>
        <end position="263"/>
    </location>
</feature>